<accession>A0A269TJ10</accession>
<keyword evidence="1" id="KW-0175">Coiled coil</keyword>
<evidence type="ECO:0000313" key="2">
    <source>
        <dbReference type="EMBL" id="PAK20878.1"/>
    </source>
</evidence>
<dbReference type="RefSeq" id="WP_095335217.1">
    <property type="nucleotide sequence ID" value="NZ_NQNY01000027.1"/>
</dbReference>
<protein>
    <submittedName>
        <fullName evidence="2">Uncharacterized protein</fullName>
    </submittedName>
</protein>
<feature type="coiled-coil region" evidence="1">
    <location>
        <begin position="103"/>
        <end position="218"/>
    </location>
</feature>
<reference evidence="3" key="1">
    <citation type="submission" date="2017-08" db="EMBL/GenBank/DDBJ databases">
        <authorList>
            <person name="Alvarez-Ponce D."/>
            <person name="Weitzman C.L."/>
            <person name="Tillett R.L."/>
            <person name="Sandmeier F.C."/>
            <person name="Tracy C.R."/>
        </authorList>
    </citation>
    <scope>NUCLEOTIDE SEQUENCE [LARGE SCALE GENOMIC DNA]</scope>
    <source>
        <strain evidence="3">723</strain>
    </source>
</reference>
<dbReference type="OrthoDB" id="9937167at2"/>
<organism evidence="2 3">
    <name type="scientific">Mycoplasmopsis agassizii</name>
    <dbReference type="NCBI Taxonomy" id="33922"/>
    <lineage>
        <taxon>Bacteria</taxon>
        <taxon>Bacillati</taxon>
        <taxon>Mycoplasmatota</taxon>
        <taxon>Mycoplasmoidales</taxon>
        <taxon>Metamycoplasmataceae</taxon>
        <taxon>Mycoplasmopsis</taxon>
    </lineage>
</organism>
<evidence type="ECO:0000313" key="3">
    <source>
        <dbReference type="Proteomes" id="UP000216943"/>
    </source>
</evidence>
<evidence type="ECO:0000256" key="1">
    <source>
        <dbReference type="SAM" id="Coils"/>
    </source>
</evidence>
<dbReference type="Proteomes" id="UP000216943">
    <property type="component" value="Unassembled WGS sequence"/>
</dbReference>
<comment type="caution">
    <text evidence="2">The sequence shown here is derived from an EMBL/GenBank/DDBJ whole genome shotgun (WGS) entry which is preliminary data.</text>
</comment>
<dbReference type="Gene3D" id="1.10.287.1490">
    <property type="match status" value="1"/>
</dbReference>
<dbReference type="AlphaFoldDB" id="A0A269TJ10"/>
<proteinExistence type="predicted"/>
<dbReference type="SUPFAM" id="SSF57997">
    <property type="entry name" value="Tropomyosin"/>
    <property type="match status" value="1"/>
</dbReference>
<name>A0A269TJ10_9BACT</name>
<dbReference type="EMBL" id="NQNY01000027">
    <property type="protein sequence ID" value="PAK20878.1"/>
    <property type="molecule type" value="Genomic_DNA"/>
</dbReference>
<gene>
    <name evidence="2" type="ORF">CJJ23_04905</name>
</gene>
<sequence length="218" mass="25208">MKNKTFKITADHPTKTLKALKETHDMEETIHKVHINQDTGRAKLHFEAEGDPKPIIVQPPGPIIEWDDDEPFDKKWVMTQIKKSADGIIKSLGAQINEIRVQNMGINSKVDSLEGKVNNLEIQVKEVKEQNKDLYSKVESLETQVKEVKEQNKDLYSKVESLETQVKEVKEQNKDLYSKVEKLEVQNIELQTQNEGLKKQNEEIVKQLKEILEIIKKK</sequence>